<evidence type="ECO:0000313" key="4">
    <source>
        <dbReference type="Proteomes" id="UP001549799"/>
    </source>
</evidence>
<evidence type="ECO:0000313" key="3">
    <source>
        <dbReference type="EMBL" id="MET6991676.1"/>
    </source>
</evidence>
<dbReference type="EMBL" id="JBEXAE010000007">
    <property type="protein sequence ID" value="MET6991676.1"/>
    <property type="molecule type" value="Genomic_DNA"/>
</dbReference>
<dbReference type="InterPro" id="IPR021782">
    <property type="entry name" value="DUF3347"/>
</dbReference>
<dbReference type="Gene3D" id="3.30.70.100">
    <property type="match status" value="1"/>
</dbReference>
<dbReference type="Pfam" id="PF11827">
    <property type="entry name" value="DUF3347"/>
    <property type="match status" value="1"/>
</dbReference>
<organism evidence="3 4">
    <name type="scientific">Sediminicola arcticus</name>
    <dbReference type="NCBI Taxonomy" id="1574308"/>
    <lineage>
        <taxon>Bacteria</taxon>
        <taxon>Pseudomonadati</taxon>
        <taxon>Bacteroidota</taxon>
        <taxon>Flavobacteriia</taxon>
        <taxon>Flavobacteriales</taxon>
        <taxon>Flavobacteriaceae</taxon>
        <taxon>Sediminicola</taxon>
    </lineage>
</organism>
<proteinExistence type="predicted"/>
<dbReference type="Proteomes" id="UP001549799">
    <property type="component" value="Unassembled WGS sequence"/>
</dbReference>
<reference evidence="3 4" key="1">
    <citation type="submission" date="2024-07" db="EMBL/GenBank/DDBJ databases">
        <title>The genome sequence of type strain Sediminicola arcticus GDMCC 1.2805.</title>
        <authorList>
            <person name="Liu Y."/>
        </authorList>
    </citation>
    <scope>NUCLEOTIDE SEQUENCE [LARGE SCALE GENOMIC DNA]</scope>
    <source>
        <strain evidence="3 4">GDMCC 1.2805</strain>
    </source>
</reference>
<gene>
    <name evidence="3" type="ORF">ABXZ36_13570</name>
</gene>
<protein>
    <submittedName>
        <fullName evidence="3">DUF3347 domain-containing protein</fullName>
    </submittedName>
</protein>
<evidence type="ECO:0000259" key="2">
    <source>
        <dbReference type="Pfam" id="PF11827"/>
    </source>
</evidence>
<sequence>MKSIKIVFIVLVALSMTTSYAQLKNQSSEYVKILGNCDMCKSTIEKAGTIENEAKVDWDKDTKMATLTYDSVKTSKEDILKRIALVGYDSESFLAPDDTYLNLPSCCQYERADQVSAKRDGLKSDMAFMDHSEHSNRINEVQGTNPLSGVYDSYFVVKDALVRTDGVLASTNAKTLLNAINEVKMDQLSMGVHMLWMKVLKNLKEDASKIADTKVIGQQRSNFDSLSKNIYEVMKVSKQESPTYYQFCPMANNGKGANWLSKEETIKNPYYGSQMMSCGKTVETIEE</sequence>
<accession>A0ABV2SWZ1</accession>
<dbReference type="InterPro" id="IPR036163">
    <property type="entry name" value="HMA_dom_sf"/>
</dbReference>
<feature type="signal peptide" evidence="1">
    <location>
        <begin position="1"/>
        <end position="21"/>
    </location>
</feature>
<comment type="caution">
    <text evidence="3">The sequence shown here is derived from an EMBL/GenBank/DDBJ whole genome shotgun (WGS) entry which is preliminary data.</text>
</comment>
<name>A0ABV2SWZ1_9FLAO</name>
<dbReference type="SUPFAM" id="SSF55008">
    <property type="entry name" value="HMA, heavy metal-associated domain"/>
    <property type="match status" value="1"/>
</dbReference>
<keyword evidence="1" id="KW-0732">Signal</keyword>
<dbReference type="RefSeq" id="WP_354616222.1">
    <property type="nucleotide sequence ID" value="NZ_JBEXAE010000007.1"/>
</dbReference>
<feature type="chain" id="PRO_5047537052" evidence="1">
    <location>
        <begin position="22"/>
        <end position="287"/>
    </location>
</feature>
<feature type="domain" description="DUF3347" evidence="2">
    <location>
        <begin position="150"/>
        <end position="240"/>
    </location>
</feature>
<keyword evidence="4" id="KW-1185">Reference proteome</keyword>
<evidence type="ECO:0000256" key="1">
    <source>
        <dbReference type="SAM" id="SignalP"/>
    </source>
</evidence>